<feature type="compositionally biased region" description="Pro residues" evidence="1">
    <location>
        <begin position="316"/>
        <end position="335"/>
    </location>
</feature>
<accession>A0AA40BMD9</accession>
<feature type="region of interest" description="Disordered" evidence="1">
    <location>
        <begin position="512"/>
        <end position="560"/>
    </location>
</feature>
<gene>
    <name evidence="2" type="ORF">B0T21DRAFT_382912</name>
</gene>
<feature type="compositionally biased region" description="Low complexity" evidence="1">
    <location>
        <begin position="298"/>
        <end position="315"/>
    </location>
</feature>
<name>A0AA40BMD9_9PEZI</name>
<dbReference type="Proteomes" id="UP001172159">
    <property type="component" value="Unassembled WGS sequence"/>
</dbReference>
<organism evidence="2 3">
    <name type="scientific">Apiosordaria backusii</name>
    <dbReference type="NCBI Taxonomy" id="314023"/>
    <lineage>
        <taxon>Eukaryota</taxon>
        <taxon>Fungi</taxon>
        <taxon>Dikarya</taxon>
        <taxon>Ascomycota</taxon>
        <taxon>Pezizomycotina</taxon>
        <taxon>Sordariomycetes</taxon>
        <taxon>Sordariomycetidae</taxon>
        <taxon>Sordariales</taxon>
        <taxon>Lasiosphaeriaceae</taxon>
        <taxon>Apiosordaria</taxon>
    </lineage>
</organism>
<feature type="compositionally biased region" description="Low complexity" evidence="1">
    <location>
        <begin position="450"/>
        <end position="466"/>
    </location>
</feature>
<reference evidence="2" key="1">
    <citation type="submission" date="2023-06" db="EMBL/GenBank/DDBJ databases">
        <title>Genome-scale phylogeny and comparative genomics of the fungal order Sordariales.</title>
        <authorList>
            <consortium name="Lawrence Berkeley National Laboratory"/>
            <person name="Hensen N."/>
            <person name="Bonometti L."/>
            <person name="Westerberg I."/>
            <person name="Brannstrom I.O."/>
            <person name="Guillou S."/>
            <person name="Cros-Aarteil S."/>
            <person name="Calhoun S."/>
            <person name="Haridas S."/>
            <person name="Kuo A."/>
            <person name="Mondo S."/>
            <person name="Pangilinan J."/>
            <person name="Riley R."/>
            <person name="Labutti K."/>
            <person name="Andreopoulos B."/>
            <person name="Lipzen A."/>
            <person name="Chen C."/>
            <person name="Yanf M."/>
            <person name="Daum C."/>
            <person name="Ng V."/>
            <person name="Clum A."/>
            <person name="Steindorff A."/>
            <person name="Ohm R."/>
            <person name="Martin F."/>
            <person name="Silar P."/>
            <person name="Natvig D."/>
            <person name="Lalanne C."/>
            <person name="Gautier V."/>
            <person name="Ament-Velasquez S.L."/>
            <person name="Kruys A."/>
            <person name="Hutchinson M.I."/>
            <person name="Powell A.J."/>
            <person name="Barry K."/>
            <person name="Miller A.N."/>
            <person name="Grigoriev I.V."/>
            <person name="Debuchy R."/>
            <person name="Gladieux P."/>
            <person name="Thoren M.H."/>
            <person name="Johannesson H."/>
        </authorList>
    </citation>
    <scope>NUCLEOTIDE SEQUENCE</scope>
    <source>
        <strain evidence="2">CBS 540.89</strain>
    </source>
</reference>
<keyword evidence="3" id="KW-1185">Reference proteome</keyword>
<evidence type="ECO:0000313" key="3">
    <source>
        <dbReference type="Proteomes" id="UP001172159"/>
    </source>
</evidence>
<evidence type="ECO:0000256" key="1">
    <source>
        <dbReference type="SAM" id="MobiDB-lite"/>
    </source>
</evidence>
<dbReference type="CDD" id="cd22249">
    <property type="entry name" value="UDM1_RNF168_RNF169-like"/>
    <property type="match status" value="1"/>
</dbReference>
<feature type="region of interest" description="Disordered" evidence="1">
    <location>
        <begin position="282"/>
        <end position="498"/>
    </location>
</feature>
<evidence type="ECO:0000313" key="2">
    <source>
        <dbReference type="EMBL" id="KAK0736811.1"/>
    </source>
</evidence>
<dbReference type="AlphaFoldDB" id="A0AA40BMD9"/>
<feature type="compositionally biased region" description="Basic and acidic residues" evidence="1">
    <location>
        <begin position="540"/>
        <end position="549"/>
    </location>
</feature>
<feature type="compositionally biased region" description="Basic and acidic residues" evidence="1">
    <location>
        <begin position="352"/>
        <end position="403"/>
    </location>
</feature>
<comment type="caution">
    <text evidence="2">The sequence shown here is derived from an EMBL/GenBank/DDBJ whole genome shotgun (WGS) entry which is preliminary data.</text>
</comment>
<dbReference type="EMBL" id="JAUKTV010000005">
    <property type="protein sequence ID" value="KAK0736811.1"/>
    <property type="molecule type" value="Genomic_DNA"/>
</dbReference>
<protein>
    <submittedName>
        <fullName evidence="2">Uncharacterized protein</fullName>
    </submittedName>
</protein>
<sequence length="560" mass="61310">MLDENLPTFRFKPSSDDPLSTILYFTQNGSEPSPEYLLRRPDPALPASHNKYGVALCDPFNQNVIYGEITVEPEWTLPTLSAAEIRAQAQSGAPPAPATAIIPDNFSIQLYNPDQTITVKMVVGAWNKSDSWEFEIPVQTFKTPTTSELDREQQNSSPAAADLIPRIMFRWKKEGKLSKDMTCYMTGRNTAGKKSKEPDITVAMYKGSRESAMTLYQPNLHRVEVEDRKGLELVLLLGAEVIKDLYINPKPGMFNVSATSPGPIPNTRKNSRPNVVAAAAVTPTPPAAPPAAMSGALNNLPPTKSTTPTSSKPQSNNPPPTTTANTIPPPPPSGPPKHGVTFTTTPTASIEAETRRLQELVEREQREREKAERAEQKRIKKMLEEEEKAQRKREAEIAKETERLRKKYGVEGQDLPSDRPSLPPRPSSSVHNSPSVAQQPFFPGPPTPPQQQQQQQHTPSWLGAPAPALPPRPLSAGPPAGGSGGGPQQQQGPFHCNKLNLIWKGAAGQLEQVKSQVESRMSPELQAKLSQTLPHRPGGGRKEGEDGGRRRVQRKRSSGF</sequence>
<proteinExistence type="predicted"/>
<feature type="compositionally biased region" description="Basic residues" evidence="1">
    <location>
        <begin position="550"/>
        <end position="560"/>
    </location>
</feature>